<keyword evidence="1" id="KW-0812">Transmembrane</keyword>
<feature type="transmembrane region" description="Helical" evidence="1">
    <location>
        <begin position="133"/>
        <end position="156"/>
    </location>
</feature>
<gene>
    <name evidence="3" type="ORF">O3H35_15265</name>
    <name evidence="2" type="ORF">O3H54_13230</name>
</gene>
<keyword evidence="4" id="KW-1185">Reference proteome</keyword>
<reference evidence="3" key="1">
    <citation type="submission" date="2022-12" db="EMBL/GenBank/DDBJ databases">
        <title>Reclassification of two methanogenic archaea species isolated from the Kolyma lowland permafrost.</title>
        <authorList>
            <person name="Trubitsyn V.E."/>
            <person name="Rivkina E.M."/>
            <person name="Shcherbakova V.A."/>
        </authorList>
    </citation>
    <scope>NUCLEOTIDE SEQUENCE</scope>
    <source>
        <strain evidence="2">M2</strain>
        <strain evidence="3">MK4</strain>
    </source>
</reference>
<proteinExistence type="predicted"/>
<keyword evidence="1" id="KW-0472">Membrane</keyword>
<feature type="transmembrane region" description="Helical" evidence="1">
    <location>
        <begin position="222"/>
        <end position="240"/>
    </location>
</feature>
<feature type="transmembrane region" description="Helical" evidence="1">
    <location>
        <begin position="201"/>
        <end position="216"/>
    </location>
</feature>
<evidence type="ECO:0000313" key="2">
    <source>
        <dbReference type="EMBL" id="MCZ3366844.1"/>
    </source>
</evidence>
<sequence length="249" mass="28074">MKDYSLFFWITGIILVIIAFFVTNMPIKSEMAFISGIFIIALSLPAYFASIKWLGYKKGLFFIIIMSIYAVSIETFAIITGFPYSEFVYTNLIGFKVFGYTPYTVPFAYVPLFIGSIYLAALKSRNYIEISLFTAFFVLLADLVLDPAAVALNFWIYKIQGVYYGIPLMNFIGWILTGFLAAVVSIVLLKGKLFDPNKPEALISSLFLILCFWTPSCFYLKLWIPGIIGTVFLIFILNGSKGKIGNYSN</sequence>
<feature type="transmembrane region" description="Helical" evidence="1">
    <location>
        <begin position="31"/>
        <end position="48"/>
    </location>
</feature>
<evidence type="ECO:0000313" key="4">
    <source>
        <dbReference type="Proteomes" id="UP001068021"/>
    </source>
</evidence>
<evidence type="ECO:0000313" key="3">
    <source>
        <dbReference type="EMBL" id="MCZ3374009.1"/>
    </source>
</evidence>
<dbReference type="Proteomes" id="UP001068021">
    <property type="component" value="Unassembled WGS sequence"/>
</dbReference>
<dbReference type="PANTHER" id="PTHR39419:SF1">
    <property type="entry name" value="SLL0814 PROTEIN"/>
    <property type="match status" value="1"/>
</dbReference>
<accession>A0A9E5DLT8</accession>
<dbReference type="Proteomes" id="UP001074446">
    <property type="component" value="Unassembled WGS sequence"/>
</dbReference>
<dbReference type="EMBL" id="JAPVES010000030">
    <property type="protein sequence ID" value="MCZ3374009.1"/>
    <property type="molecule type" value="Genomic_DNA"/>
</dbReference>
<feature type="transmembrane region" description="Helical" evidence="1">
    <location>
        <begin position="103"/>
        <end position="121"/>
    </location>
</feature>
<feature type="transmembrane region" description="Helical" evidence="1">
    <location>
        <begin position="60"/>
        <end position="83"/>
    </location>
</feature>
<dbReference type="InterPro" id="IPR007354">
    <property type="entry name" value="CruF-like"/>
</dbReference>
<dbReference type="EMBL" id="JAPVER010000020">
    <property type="protein sequence ID" value="MCZ3366844.1"/>
    <property type="molecule type" value="Genomic_DNA"/>
</dbReference>
<feature type="transmembrane region" description="Helical" evidence="1">
    <location>
        <begin position="7"/>
        <end position="25"/>
    </location>
</feature>
<feature type="transmembrane region" description="Helical" evidence="1">
    <location>
        <begin position="168"/>
        <end position="189"/>
    </location>
</feature>
<dbReference type="Pfam" id="PF04240">
    <property type="entry name" value="Caroten_synth"/>
    <property type="match status" value="1"/>
</dbReference>
<protein>
    <submittedName>
        <fullName evidence="3">Carotenoid biosynthesis protein</fullName>
    </submittedName>
</protein>
<dbReference type="AlphaFoldDB" id="A0A9E5DLT8"/>
<name>A0A9E5DLT8_9EURY</name>
<dbReference type="RefSeq" id="WP_084689219.1">
    <property type="nucleotide sequence ID" value="NZ_JAPVER010000020.1"/>
</dbReference>
<organism evidence="3">
    <name type="scientific">Methanobacterium veterum</name>
    <dbReference type="NCBI Taxonomy" id="408577"/>
    <lineage>
        <taxon>Archaea</taxon>
        <taxon>Methanobacteriati</taxon>
        <taxon>Methanobacteriota</taxon>
        <taxon>Methanomada group</taxon>
        <taxon>Methanobacteria</taxon>
        <taxon>Methanobacteriales</taxon>
        <taxon>Methanobacteriaceae</taxon>
        <taxon>Methanobacterium</taxon>
    </lineage>
</organism>
<evidence type="ECO:0000256" key="1">
    <source>
        <dbReference type="SAM" id="Phobius"/>
    </source>
</evidence>
<dbReference type="NCBIfam" id="TIGR03460">
    <property type="entry name" value="crt_membr_arch"/>
    <property type="match status" value="1"/>
</dbReference>
<comment type="caution">
    <text evidence="3">The sequence shown here is derived from an EMBL/GenBank/DDBJ whole genome shotgun (WGS) entry which is preliminary data.</text>
</comment>
<keyword evidence="1" id="KW-1133">Transmembrane helix</keyword>
<dbReference type="InterPro" id="IPR017823">
    <property type="entry name" value="CruF"/>
</dbReference>
<dbReference type="PANTHER" id="PTHR39419">
    <property type="entry name" value="SLL0814 PROTEIN"/>
    <property type="match status" value="1"/>
</dbReference>